<reference evidence="2 3" key="1">
    <citation type="submission" date="2006-10" db="EMBL/GenBank/DDBJ databases">
        <title>The Genome Sequence of Batrachochytrium dendrobatidis JEL423.</title>
        <authorList>
            <consortium name="The Broad Institute Genome Sequencing Platform"/>
            <person name="Birren B."/>
            <person name="Lander E."/>
            <person name="Galagan J."/>
            <person name="Cuomo C."/>
            <person name="Devon K."/>
            <person name="Jaffe D."/>
            <person name="Butler J."/>
            <person name="Alvarez P."/>
            <person name="Gnerre S."/>
            <person name="Grabherr M."/>
            <person name="Kleber M."/>
            <person name="Mauceli E."/>
            <person name="Brockman W."/>
            <person name="Young S."/>
            <person name="LaButti K."/>
            <person name="Sykes S."/>
            <person name="DeCaprio D."/>
            <person name="Crawford M."/>
            <person name="Koehrsen M."/>
            <person name="Engels R."/>
            <person name="Montgomery P."/>
            <person name="Pearson M."/>
            <person name="Howarth C."/>
            <person name="Larson L."/>
            <person name="White J."/>
            <person name="O'Leary S."/>
            <person name="Kodira C."/>
            <person name="Zeng Q."/>
            <person name="Yandava C."/>
            <person name="Alvarado L."/>
            <person name="Longcore J."/>
            <person name="James T."/>
        </authorList>
    </citation>
    <scope>NUCLEOTIDE SEQUENCE [LARGE SCALE GENOMIC DNA]</scope>
    <source>
        <strain evidence="2 3">JEL423</strain>
    </source>
</reference>
<dbReference type="eggNOG" id="ENOG502S59R">
    <property type="taxonomic scope" value="Eukaryota"/>
</dbReference>
<dbReference type="VEuPathDB" id="FungiDB:BDEG_22056"/>
<name>A0A177WEJ0_BATDL</name>
<accession>A0A177WEJ0</accession>
<dbReference type="OrthoDB" id="10251508at2759"/>
<organism evidence="2 3">
    <name type="scientific">Batrachochytrium dendrobatidis (strain JEL423)</name>
    <dbReference type="NCBI Taxonomy" id="403673"/>
    <lineage>
        <taxon>Eukaryota</taxon>
        <taxon>Fungi</taxon>
        <taxon>Fungi incertae sedis</taxon>
        <taxon>Chytridiomycota</taxon>
        <taxon>Chytridiomycota incertae sedis</taxon>
        <taxon>Chytridiomycetes</taxon>
        <taxon>Rhizophydiales</taxon>
        <taxon>Rhizophydiales incertae sedis</taxon>
        <taxon>Batrachochytrium</taxon>
    </lineage>
</organism>
<sequence length="463" mass="50382">MTWSLIRRGRTASIIHKLPLRNLWTTTTFTGPNSLKESTITDFCCNRIGAGKSPALAILLVNPHVPASQIEILPRLVMNALNPDSLIGAVVDAVSLPTNGPAFSLTLLTNESLQGADKPLVHAFAVPADLARKQRHRAVGRWPSALGSPLHSAPNLSILGFESISQRVTLDPSSILPDHLIQQRSIPSNLLLFTDDEPLDLMQSLNTLYPNATQLGLIGSRTPFLTGRPFTLFMNDQVLSGGAVGVSFSPSNRNKSDTTPSESALSRMELLYKNYTPISSPMVISRCRGNIILELNERNATRELLLKLQESNTSKTLDYKIYVRVKDPQSNAVGIYLLSGGDLAKGTLAVDTVHDLKKGMQIELLRIDHTLAIQCADSIASIPSILEFTTIPENGAHNNDPNSKEMISNGVHHPVSAHNTTHTSESPTLVGMSELGVLCVDSKHVLGNWQVINTPYAHARFLK</sequence>
<dbReference type="EMBL" id="DS022301">
    <property type="protein sequence ID" value="OAJ38094.1"/>
    <property type="molecule type" value="Genomic_DNA"/>
</dbReference>
<proteinExistence type="predicted"/>
<evidence type="ECO:0000313" key="2">
    <source>
        <dbReference type="EMBL" id="OAJ38094.1"/>
    </source>
</evidence>
<dbReference type="Proteomes" id="UP000077115">
    <property type="component" value="Unassembled WGS sequence"/>
</dbReference>
<evidence type="ECO:0000313" key="3">
    <source>
        <dbReference type="Proteomes" id="UP000077115"/>
    </source>
</evidence>
<dbReference type="Pfam" id="PF08495">
    <property type="entry name" value="FIST"/>
    <property type="match status" value="1"/>
</dbReference>
<reference evidence="2 3" key="2">
    <citation type="submission" date="2016-05" db="EMBL/GenBank/DDBJ databases">
        <title>Lineage-specific infection strategies underlie the spectrum of fungal disease in amphibians.</title>
        <authorList>
            <person name="Cuomo C.A."/>
            <person name="Farrer R.A."/>
            <person name="James T."/>
            <person name="Longcore J."/>
            <person name="Birren B."/>
        </authorList>
    </citation>
    <scope>NUCLEOTIDE SEQUENCE [LARGE SCALE GENOMIC DNA]</scope>
    <source>
        <strain evidence="2 3">JEL423</strain>
    </source>
</reference>
<feature type="domain" description="FIST" evidence="1">
    <location>
        <begin position="200"/>
        <end position="298"/>
    </location>
</feature>
<protein>
    <recommendedName>
        <fullName evidence="1">FIST domain-containing protein</fullName>
    </recommendedName>
</protein>
<dbReference type="AlphaFoldDB" id="A0A177WEJ0"/>
<dbReference type="InterPro" id="IPR013702">
    <property type="entry name" value="FIST_domain_N"/>
</dbReference>
<gene>
    <name evidence="2" type="ORF">BDEG_22056</name>
</gene>
<evidence type="ECO:0000259" key="1">
    <source>
        <dbReference type="Pfam" id="PF08495"/>
    </source>
</evidence>